<comment type="caution">
    <text evidence="2">The sequence shown here is derived from an EMBL/GenBank/DDBJ whole genome shotgun (WGS) entry which is preliminary data.</text>
</comment>
<evidence type="ECO:0000256" key="1">
    <source>
        <dbReference type="SAM" id="MobiDB-lite"/>
    </source>
</evidence>
<protein>
    <submittedName>
        <fullName evidence="2">Uncharacterized protein</fullName>
    </submittedName>
</protein>
<gene>
    <name evidence="2" type="ORF">CYMTET_50952</name>
</gene>
<sequence>MHKDPAPQLTTVRTLGDKHARINPDYNESKRARDLWHILADSAKQTPFVNPLYVNVIRDLRAGAPFSFSTLCLRVRTVWKEELAFATPADTSSSGGGGGGDRQKQPTFNSVTVDKKPGYSIKVAAGGASAQSVVVTDEQPDPAPADPEPAGSLMTFIAPVPDPPPPLDHAAADSDADVAEPAAKPHPADMASHPASGDFTYEAEPVAMHAVLDDDEDWPAYRSTPWIPSIGTSTGRQAPAWN</sequence>
<feature type="region of interest" description="Disordered" evidence="1">
    <location>
        <begin position="88"/>
        <end position="113"/>
    </location>
</feature>
<evidence type="ECO:0000313" key="3">
    <source>
        <dbReference type="Proteomes" id="UP001190700"/>
    </source>
</evidence>
<dbReference type="EMBL" id="LGRX02034026">
    <property type="protein sequence ID" value="KAK3239091.1"/>
    <property type="molecule type" value="Genomic_DNA"/>
</dbReference>
<evidence type="ECO:0000313" key="2">
    <source>
        <dbReference type="EMBL" id="KAK3239091.1"/>
    </source>
</evidence>
<reference evidence="2 3" key="1">
    <citation type="journal article" date="2015" name="Genome Biol. Evol.">
        <title>Comparative Genomics of a Bacterivorous Green Alga Reveals Evolutionary Causalities and Consequences of Phago-Mixotrophic Mode of Nutrition.</title>
        <authorList>
            <person name="Burns J.A."/>
            <person name="Paasch A."/>
            <person name="Narechania A."/>
            <person name="Kim E."/>
        </authorList>
    </citation>
    <scope>NUCLEOTIDE SEQUENCE [LARGE SCALE GENOMIC DNA]</scope>
    <source>
        <strain evidence="2 3">PLY_AMNH</strain>
    </source>
</reference>
<proteinExistence type="predicted"/>
<name>A0AAE0ESM5_9CHLO</name>
<feature type="region of interest" description="Disordered" evidence="1">
    <location>
        <begin position="162"/>
        <end position="199"/>
    </location>
</feature>
<accession>A0AAE0ESM5</accession>
<feature type="region of interest" description="Disordered" evidence="1">
    <location>
        <begin position="1"/>
        <end position="23"/>
    </location>
</feature>
<dbReference type="Proteomes" id="UP001190700">
    <property type="component" value="Unassembled WGS sequence"/>
</dbReference>
<keyword evidence="3" id="KW-1185">Reference proteome</keyword>
<organism evidence="2 3">
    <name type="scientific">Cymbomonas tetramitiformis</name>
    <dbReference type="NCBI Taxonomy" id="36881"/>
    <lineage>
        <taxon>Eukaryota</taxon>
        <taxon>Viridiplantae</taxon>
        <taxon>Chlorophyta</taxon>
        <taxon>Pyramimonadophyceae</taxon>
        <taxon>Pyramimonadales</taxon>
        <taxon>Pyramimonadaceae</taxon>
        <taxon>Cymbomonas</taxon>
    </lineage>
</organism>
<dbReference type="AlphaFoldDB" id="A0AAE0ESM5"/>
<feature type="region of interest" description="Disordered" evidence="1">
    <location>
        <begin position="218"/>
        <end position="242"/>
    </location>
</feature>